<dbReference type="Proteomes" id="UP001286174">
    <property type="component" value="Unassembled WGS sequence"/>
</dbReference>
<dbReference type="InterPro" id="IPR000551">
    <property type="entry name" value="MerR-type_HTH_dom"/>
</dbReference>
<evidence type="ECO:0000313" key="8">
    <source>
        <dbReference type="Proteomes" id="UP001286174"/>
    </source>
</evidence>
<evidence type="ECO:0000259" key="6">
    <source>
        <dbReference type="PROSITE" id="PS50937"/>
    </source>
</evidence>
<evidence type="ECO:0000313" key="7">
    <source>
        <dbReference type="EMBL" id="MDX8419522.1"/>
    </source>
</evidence>
<dbReference type="InterPro" id="IPR047057">
    <property type="entry name" value="MerR_fam"/>
</dbReference>
<evidence type="ECO:0000256" key="5">
    <source>
        <dbReference type="SAM" id="Coils"/>
    </source>
</evidence>
<dbReference type="GO" id="GO:0003677">
    <property type="term" value="F:DNA binding"/>
    <property type="evidence" value="ECO:0007669"/>
    <property type="project" value="UniProtKB-KW"/>
</dbReference>
<sequence>MYIHELAELTNTNPETIRMYRKKGLLHPSRQKNGYYDYSMADFASLIHLRKLREYTMSLNDIDHALSASNPMKLLDSFSQKEQAIKEQIAGLQEKIRFLELEKRHICETMSEGFDSVQIMQSVDTKIDFYPPFQEAASTLLSLHYLTTTICLYIPKEILNGPIIDKEIPLQAGIGTYKYMLKDDADIPEKAVVIPNGRCISQLISLQDLTRINILSLAPMMAYARTNKTPFLSDTTAYLAAVNYQQDKPVYTFRLRACIEKNDIRDPDTRISQN</sequence>
<protein>
    <submittedName>
        <fullName evidence="7">MerR family transcriptional regulator</fullName>
    </submittedName>
</protein>
<dbReference type="PANTHER" id="PTHR30204:SF69">
    <property type="entry name" value="MERR-FAMILY TRANSCRIPTIONAL REGULATOR"/>
    <property type="match status" value="1"/>
</dbReference>
<reference evidence="7 8" key="1">
    <citation type="submission" date="2022-03" db="EMBL/GenBank/DDBJ databases">
        <title>Novel taxa within the pig intestine.</title>
        <authorList>
            <person name="Wylensek D."/>
            <person name="Bishof K."/>
            <person name="Afrizal A."/>
            <person name="Clavel T."/>
        </authorList>
    </citation>
    <scope>NUCLEOTIDE SEQUENCE [LARGE SCALE GENOMIC DNA]</scope>
    <source>
        <strain evidence="7 8">CLA-KB-P133</strain>
    </source>
</reference>
<gene>
    <name evidence="7" type="ORF">MOZ60_05370</name>
</gene>
<comment type="caution">
    <text evidence="7">The sequence shown here is derived from an EMBL/GenBank/DDBJ whole genome shotgun (WGS) entry which is preliminary data.</text>
</comment>
<dbReference type="SMART" id="SM00422">
    <property type="entry name" value="HTH_MERR"/>
    <property type="match status" value="1"/>
</dbReference>
<keyword evidence="2" id="KW-0805">Transcription regulation</keyword>
<evidence type="ECO:0000256" key="3">
    <source>
        <dbReference type="ARBA" id="ARBA00023125"/>
    </source>
</evidence>
<dbReference type="CDD" id="cd00592">
    <property type="entry name" value="HTH_MerR-like"/>
    <property type="match status" value="1"/>
</dbReference>
<dbReference type="RefSeq" id="WP_108775023.1">
    <property type="nucleotide sequence ID" value="NZ_JALBUR010000010.1"/>
</dbReference>
<feature type="domain" description="HTH merR-type" evidence="6">
    <location>
        <begin position="1"/>
        <end position="68"/>
    </location>
</feature>
<keyword evidence="8" id="KW-1185">Reference proteome</keyword>
<dbReference type="AlphaFoldDB" id="A0AB35U6P3"/>
<dbReference type="PROSITE" id="PS50937">
    <property type="entry name" value="HTH_MERR_2"/>
    <property type="match status" value="1"/>
</dbReference>
<accession>A0AB35U6P3</accession>
<keyword evidence="1" id="KW-0678">Repressor</keyword>
<evidence type="ECO:0000256" key="1">
    <source>
        <dbReference type="ARBA" id="ARBA00022491"/>
    </source>
</evidence>
<proteinExistence type="predicted"/>
<dbReference type="PANTHER" id="PTHR30204">
    <property type="entry name" value="REDOX-CYCLING DRUG-SENSING TRANSCRIPTIONAL ACTIVATOR SOXR"/>
    <property type="match status" value="1"/>
</dbReference>
<dbReference type="SUPFAM" id="SSF46955">
    <property type="entry name" value="Putative DNA-binding domain"/>
    <property type="match status" value="1"/>
</dbReference>
<dbReference type="Pfam" id="PF13411">
    <property type="entry name" value="MerR_1"/>
    <property type="match status" value="1"/>
</dbReference>
<organism evidence="7 8">
    <name type="scientific">Grylomicrobium aquisgranensis</name>
    <dbReference type="NCBI Taxonomy" id="2926318"/>
    <lineage>
        <taxon>Bacteria</taxon>
        <taxon>Bacillati</taxon>
        <taxon>Bacillota</taxon>
        <taxon>Erysipelotrichia</taxon>
        <taxon>Erysipelotrichales</taxon>
        <taxon>Erysipelotrichaceae</taxon>
        <taxon>Grylomicrobium</taxon>
    </lineage>
</organism>
<name>A0AB35U6P3_9FIRM</name>
<keyword evidence="5" id="KW-0175">Coiled coil</keyword>
<dbReference type="InterPro" id="IPR009061">
    <property type="entry name" value="DNA-bd_dom_put_sf"/>
</dbReference>
<keyword evidence="4" id="KW-0804">Transcription</keyword>
<evidence type="ECO:0000256" key="2">
    <source>
        <dbReference type="ARBA" id="ARBA00023015"/>
    </source>
</evidence>
<dbReference type="Gene3D" id="1.10.1660.10">
    <property type="match status" value="1"/>
</dbReference>
<evidence type="ECO:0000256" key="4">
    <source>
        <dbReference type="ARBA" id="ARBA00023163"/>
    </source>
</evidence>
<feature type="coiled-coil region" evidence="5">
    <location>
        <begin position="75"/>
        <end position="102"/>
    </location>
</feature>
<dbReference type="GO" id="GO:0003700">
    <property type="term" value="F:DNA-binding transcription factor activity"/>
    <property type="evidence" value="ECO:0007669"/>
    <property type="project" value="InterPro"/>
</dbReference>
<dbReference type="EMBL" id="JALBUR010000010">
    <property type="protein sequence ID" value="MDX8419522.1"/>
    <property type="molecule type" value="Genomic_DNA"/>
</dbReference>
<keyword evidence="3" id="KW-0238">DNA-binding</keyword>